<dbReference type="PANTHER" id="PTHR45947:SF3">
    <property type="entry name" value="SULFOQUINOVOSYL TRANSFERASE SQD2"/>
    <property type="match status" value="1"/>
</dbReference>
<gene>
    <name evidence="2" type="ORF">IAC61_02205</name>
</gene>
<dbReference type="SUPFAM" id="SSF53756">
    <property type="entry name" value="UDP-Glycosyltransferase/glycogen phosphorylase"/>
    <property type="match status" value="1"/>
</dbReference>
<name>A0A9D9DFW9_9FIRM</name>
<dbReference type="PANTHER" id="PTHR45947">
    <property type="entry name" value="SULFOQUINOVOSYL TRANSFERASE SQD2"/>
    <property type="match status" value="1"/>
</dbReference>
<evidence type="ECO:0000313" key="3">
    <source>
        <dbReference type="Proteomes" id="UP000823634"/>
    </source>
</evidence>
<dbReference type="Proteomes" id="UP000823634">
    <property type="component" value="Unassembled WGS sequence"/>
</dbReference>
<dbReference type="CDD" id="cd03801">
    <property type="entry name" value="GT4_PimA-like"/>
    <property type="match status" value="1"/>
</dbReference>
<dbReference type="AlphaFoldDB" id="A0A9D9DFW9"/>
<dbReference type="EMBL" id="JADINA010000016">
    <property type="protein sequence ID" value="MBO8426117.1"/>
    <property type="molecule type" value="Genomic_DNA"/>
</dbReference>
<protein>
    <submittedName>
        <fullName evidence="2">Glycosyltransferase family 4 protein</fullName>
    </submittedName>
</protein>
<dbReference type="InterPro" id="IPR001296">
    <property type="entry name" value="Glyco_trans_1"/>
</dbReference>
<sequence length="364" mass="41738">MKVLWLFNHPAPYKVDLFNLLGRNIELTALFERVGEKGRNELFYSRPALSFRALTCRGLTIGGYQSFSLTPVDLIESEEFDIIVINGYSTFTEMKTISYLKKRKIPYVFCINGGVVRERESALKRKIKTSLMRGAAYYLCPDEASAEYLVHYGAERERITLYPYSTVFESEILSSSLPDTERRRIAKEEFGIEAERIFVSAGQFIKRKNLECLIDIWRSVPSSYRLLLVGEGEEKEKYERLIRKFGLGNIELLPYLRKEKLLRLFSSADAFLFPTKEDIYGHVVNESLSSALPVISSPYSNAAKKLIKEGENGFIVDFDDKEAVLKAMELVKSLSREKCLEVAKANSLEESERFFISYFEGLAK</sequence>
<proteinExistence type="predicted"/>
<dbReference type="Gene3D" id="3.40.50.2000">
    <property type="entry name" value="Glycogen Phosphorylase B"/>
    <property type="match status" value="2"/>
</dbReference>
<reference evidence="2" key="1">
    <citation type="submission" date="2020-10" db="EMBL/GenBank/DDBJ databases">
        <authorList>
            <person name="Gilroy R."/>
        </authorList>
    </citation>
    <scope>NUCLEOTIDE SEQUENCE</scope>
    <source>
        <strain evidence="2">17113</strain>
    </source>
</reference>
<dbReference type="GO" id="GO:0016757">
    <property type="term" value="F:glycosyltransferase activity"/>
    <property type="evidence" value="ECO:0007669"/>
    <property type="project" value="InterPro"/>
</dbReference>
<evidence type="ECO:0000313" key="2">
    <source>
        <dbReference type="EMBL" id="MBO8426117.1"/>
    </source>
</evidence>
<dbReference type="Pfam" id="PF00534">
    <property type="entry name" value="Glycos_transf_1"/>
    <property type="match status" value="1"/>
</dbReference>
<reference evidence="2" key="2">
    <citation type="journal article" date="2021" name="PeerJ">
        <title>Extensive microbial diversity within the chicken gut microbiome revealed by metagenomics and culture.</title>
        <authorList>
            <person name="Gilroy R."/>
            <person name="Ravi A."/>
            <person name="Getino M."/>
            <person name="Pursley I."/>
            <person name="Horton D.L."/>
            <person name="Alikhan N.F."/>
            <person name="Baker D."/>
            <person name="Gharbi K."/>
            <person name="Hall N."/>
            <person name="Watson M."/>
            <person name="Adriaenssens E.M."/>
            <person name="Foster-Nyarko E."/>
            <person name="Jarju S."/>
            <person name="Secka A."/>
            <person name="Antonio M."/>
            <person name="Oren A."/>
            <person name="Chaudhuri R.R."/>
            <person name="La Ragione R."/>
            <person name="Hildebrand F."/>
            <person name="Pallen M.J."/>
        </authorList>
    </citation>
    <scope>NUCLEOTIDE SEQUENCE</scope>
    <source>
        <strain evidence="2">17113</strain>
    </source>
</reference>
<comment type="caution">
    <text evidence="2">The sequence shown here is derived from an EMBL/GenBank/DDBJ whole genome shotgun (WGS) entry which is preliminary data.</text>
</comment>
<accession>A0A9D9DFW9</accession>
<feature type="domain" description="Glycosyl transferase family 1" evidence="1">
    <location>
        <begin position="187"/>
        <end position="338"/>
    </location>
</feature>
<evidence type="ECO:0000259" key="1">
    <source>
        <dbReference type="Pfam" id="PF00534"/>
    </source>
</evidence>
<organism evidence="2 3">
    <name type="scientific">Candidatus Alloenteromonas pullistercoris</name>
    <dbReference type="NCBI Taxonomy" id="2840785"/>
    <lineage>
        <taxon>Bacteria</taxon>
        <taxon>Bacillati</taxon>
        <taxon>Bacillota</taxon>
        <taxon>Bacillota incertae sedis</taxon>
        <taxon>Candidatus Alloenteromonas</taxon>
    </lineage>
</organism>
<dbReference type="InterPro" id="IPR050194">
    <property type="entry name" value="Glycosyltransferase_grp1"/>
</dbReference>